<feature type="coiled-coil region" evidence="1">
    <location>
        <begin position="45"/>
        <end position="100"/>
    </location>
</feature>
<dbReference type="KEGG" id="scac:106093046"/>
<dbReference type="Proteomes" id="UP000095300">
    <property type="component" value="Unassembled WGS sequence"/>
</dbReference>
<dbReference type="EnsemblMetazoa" id="SCAU003479-RA">
    <property type="protein sequence ID" value="SCAU003479-PA"/>
    <property type="gene ID" value="SCAU003479"/>
</dbReference>
<evidence type="ECO:0000256" key="2">
    <source>
        <dbReference type="SAM" id="SignalP"/>
    </source>
</evidence>
<protein>
    <recommendedName>
        <fullName evidence="5">Protein TsetseEP domain-containing protein</fullName>
    </recommendedName>
</protein>
<feature type="chain" id="PRO_5009325757" description="Protein TsetseEP domain-containing protein" evidence="2">
    <location>
        <begin position="20"/>
        <end position="271"/>
    </location>
</feature>
<accession>A0A1I8NZN8</accession>
<proteinExistence type="predicted"/>
<evidence type="ECO:0000256" key="1">
    <source>
        <dbReference type="SAM" id="Coils"/>
    </source>
</evidence>
<reference evidence="3" key="1">
    <citation type="submission" date="2020-05" db="UniProtKB">
        <authorList>
            <consortium name="EnsemblMetazoa"/>
        </authorList>
    </citation>
    <scope>IDENTIFICATION</scope>
    <source>
        <strain evidence="3">USDA</strain>
    </source>
</reference>
<keyword evidence="4" id="KW-1185">Reference proteome</keyword>
<organism evidence="3 4">
    <name type="scientific">Stomoxys calcitrans</name>
    <name type="common">Stable fly</name>
    <name type="synonym">Conops calcitrans</name>
    <dbReference type="NCBI Taxonomy" id="35570"/>
    <lineage>
        <taxon>Eukaryota</taxon>
        <taxon>Metazoa</taxon>
        <taxon>Ecdysozoa</taxon>
        <taxon>Arthropoda</taxon>
        <taxon>Hexapoda</taxon>
        <taxon>Insecta</taxon>
        <taxon>Pterygota</taxon>
        <taxon>Neoptera</taxon>
        <taxon>Endopterygota</taxon>
        <taxon>Diptera</taxon>
        <taxon>Brachycera</taxon>
        <taxon>Muscomorpha</taxon>
        <taxon>Muscoidea</taxon>
        <taxon>Muscidae</taxon>
        <taxon>Stomoxys</taxon>
    </lineage>
</organism>
<evidence type="ECO:0008006" key="5">
    <source>
        <dbReference type="Google" id="ProtNLM"/>
    </source>
</evidence>
<dbReference type="OrthoDB" id="7999179at2759"/>
<dbReference type="VEuPathDB" id="VectorBase:SCAU003479"/>
<keyword evidence="1" id="KW-0175">Coiled coil</keyword>
<feature type="signal peptide" evidence="2">
    <location>
        <begin position="1"/>
        <end position="19"/>
    </location>
</feature>
<gene>
    <name evidence="3" type="primary">106093046</name>
</gene>
<name>A0A1I8NZN8_STOCA</name>
<evidence type="ECO:0000313" key="3">
    <source>
        <dbReference type="EnsemblMetazoa" id="SCAU003479-PA"/>
    </source>
</evidence>
<evidence type="ECO:0000313" key="4">
    <source>
        <dbReference type="Proteomes" id="UP000095300"/>
    </source>
</evidence>
<keyword evidence="2" id="KW-0732">Signal</keyword>
<sequence length="271" mass="30611">MGFTSLFSLLLVVVTGTLAEHAFDNTTTHLDAYIEANRRHHNAILQDYENRMEIFETNYNESLKTIDIQLEFLVNAIRVNEEALNTLELLNELNKECVNKYKPSLPEEEVTKALVQSCSYSAYKRLPSLEEDLMETRMNLKDYYARTFETDVTLCDNEACVTNVVSKANSFTATNQKTFATQMDTATCLGKGSLKTALDCSFTAQSNALSLLASTKTLIDRCSQKADCKPGGYCEHVEKISSHMVNYTKPMVDNPFYGKNETSSCLLWQIY</sequence>
<dbReference type="AlphaFoldDB" id="A0A1I8NZN8"/>